<dbReference type="RefSeq" id="WP_192758127.1">
    <property type="nucleotide sequence ID" value="NZ_JADBDZ010000001.1"/>
</dbReference>
<evidence type="ECO:0000313" key="4">
    <source>
        <dbReference type="Proteomes" id="UP000627838"/>
    </source>
</evidence>
<evidence type="ECO:0000313" key="3">
    <source>
        <dbReference type="EMBL" id="MBE1531224.1"/>
    </source>
</evidence>
<accession>A0ABR9JLA0</accession>
<feature type="domain" description="Ketoreductase" evidence="2">
    <location>
        <begin position="4"/>
        <end position="171"/>
    </location>
</feature>
<dbReference type="EMBL" id="JADBDZ010000001">
    <property type="protein sequence ID" value="MBE1531224.1"/>
    <property type="molecule type" value="Genomic_DNA"/>
</dbReference>
<dbReference type="Proteomes" id="UP000627838">
    <property type="component" value="Unassembled WGS sequence"/>
</dbReference>
<dbReference type="InterPro" id="IPR020904">
    <property type="entry name" value="Sc_DH/Rdtase_CS"/>
</dbReference>
<dbReference type="Gene3D" id="3.40.50.720">
    <property type="entry name" value="NAD(P)-binding Rossmann-like Domain"/>
    <property type="match status" value="1"/>
</dbReference>
<evidence type="ECO:0000256" key="1">
    <source>
        <dbReference type="ARBA" id="ARBA00006484"/>
    </source>
</evidence>
<dbReference type="PROSITE" id="PS00061">
    <property type="entry name" value="ADH_SHORT"/>
    <property type="match status" value="1"/>
</dbReference>
<keyword evidence="4" id="KW-1185">Reference proteome</keyword>
<dbReference type="SUPFAM" id="SSF51735">
    <property type="entry name" value="NAD(P)-binding Rossmann-fold domains"/>
    <property type="match status" value="1"/>
</dbReference>
<dbReference type="Pfam" id="PF00106">
    <property type="entry name" value="adh_short"/>
    <property type="match status" value="1"/>
</dbReference>
<dbReference type="InterPro" id="IPR002347">
    <property type="entry name" value="SDR_fam"/>
</dbReference>
<gene>
    <name evidence="3" type="ORF">H4W34_001057</name>
</gene>
<comment type="similarity">
    <text evidence="1">Belongs to the short-chain dehydrogenases/reductases (SDR) family.</text>
</comment>
<name>A0ABR9JLA0_9ACTN</name>
<dbReference type="PRINTS" id="PR00081">
    <property type="entry name" value="GDHRDH"/>
</dbReference>
<evidence type="ECO:0000259" key="2">
    <source>
        <dbReference type="SMART" id="SM00822"/>
    </source>
</evidence>
<comment type="caution">
    <text evidence="3">The sequence shown here is derived from an EMBL/GenBank/DDBJ whole genome shotgun (WGS) entry which is preliminary data.</text>
</comment>
<dbReference type="SMART" id="SM00822">
    <property type="entry name" value="PKS_KR"/>
    <property type="match status" value="1"/>
</dbReference>
<organism evidence="3 4">
    <name type="scientific">Actinomadura algeriensis</name>
    <dbReference type="NCBI Taxonomy" id="1679523"/>
    <lineage>
        <taxon>Bacteria</taxon>
        <taxon>Bacillati</taxon>
        <taxon>Actinomycetota</taxon>
        <taxon>Actinomycetes</taxon>
        <taxon>Streptosporangiales</taxon>
        <taxon>Thermomonosporaceae</taxon>
        <taxon>Actinomadura</taxon>
    </lineage>
</organism>
<sequence>MRRRVALVTGAAGGIGSAVVDELASRGWTTAGLDLRPVPGVDLAIEADVSDPAQVSAAAGRIERTLGPVEAALCAAGHHAIVPASDVRWDDWRRMLRVHLGGVVNVCRAVTPDMATRGRGSVVAVSASSAVGGADAQAHYAAAKGAVLGLVRSLAAEVAPFGVRVNAVAPGPTDTPLVPDDSMLRRPAHLQSVPAARLTSPREVALAAVHLIEDATASTGEVLSPNAGAVI</sequence>
<reference evidence="3 4" key="1">
    <citation type="submission" date="2020-10" db="EMBL/GenBank/DDBJ databases">
        <title>Sequencing the genomes of 1000 actinobacteria strains.</title>
        <authorList>
            <person name="Klenk H.-P."/>
        </authorList>
    </citation>
    <scope>NUCLEOTIDE SEQUENCE [LARGE SCALE GENOMIC DNA]</scope>
    <source>
        <strain evidence="3 4">DSM 46744</strain>
    </source>
</reference>
<proteinExistence type="inferred from homology"/>
<protein>
    <submittedName>
        <fullName evidence="3">NAD(P)-dependent dehydrogenase (Short-subunit alcohol dehydrogenase family)</fullName>
    </submittedName>
</protein>
<dbReference type="InterPro" id="IPR057326">
    <property type="entry name" value="KR_dom"/>
</dbReference>
<dbReference type="CDD" id="cd05233">
    <property type="entry name" value="SDR_c"/>
    <property type="match status" value="1"/>
</dbReference>
<dbReference type="InterPro" id="IPR036291">
    <property type="entry name" value="NAD(P)-bd_dom_sf"/>
</dbReference>
<dbReference type="PANTHER" id="PTHR42760:SF135">
    <property type="entry name" value="BLL7886 PROTEIN"/>
    <property type="match status" value="1"/>
</dbReference>
<dbReference type="PANTHER" id="PTHR42760">
    <property type="entry name" value="SHORT-CHAIN DEHYDROGENASES/REDUCTASES FAMILY MEMBER"/>
    <property type="match status" value="1"/>
</dbReference>